<evidence type="ECO:0000313" key="3">
    <source>
        <dbReference type="WBParaSite" id="MBELARI_LOCUS6688"/>
    </source>
</evidence>
<evidence type="ECO:0000256" key="1">
    <source>
        <dbReference type="SAM" id="Phobius"/>
    </source>
</evidence>
<organism evidence="2 3">
    <name type="scientific">Mesorhabditis belari</name>
    <dbReference type="NCBI Taxonomy" id="2138241"/>
    <lineage>
        <taxon>Eukaryota</taxon>
        <taxon>Metazoa</taxon>
        <taxon>Ecdysozoa</taxon>
        <taxon>Nematoda</taxon>
        <taxon>Chromadorea</taxon>
        <taxon>Rhabditida</taxon>
        <taxon>Rhabditina</taxon>
        <taxon>Rhabditomorpha</taxon>
        <taxon>Rhabditoidea</taxon>
        <taxon>Rhabditidae</taxon>
        <taxon>Mesorhabditinae</taxon>
        <taxon>Mesorhabditis</taxon>
    </lineage>
</organism>
<keyword evidence="1" id="KW-0472">Membrane</keyword>
<keyword evidence="2" id="KW-1185">Reference proteome</keyword>
<accession>A0AAF3JAG0</accession>
<keyword evidence="1" id="KW-1133">Transmembrane helix</keyword>
<dbReference type="Proteomes" id="UP000887575">
    <property type="component" value="Unassembled WGS sequence"/>
</dbReference>
<dbReference type="AlphaFoldDB" id="A0AAF3JAG0"/>
<name>A0AAF3JAG0_9BILA</name>
<feature type="transmembrane region" description="Helical" evidence="1">
    <location>
        <begin position="162"/>
        <end position="187"/>
    </location>
</feature>
<feature type="transmembrane region" description="Helical" evidence="1">
    <location>
        <begin position="55"/>
        <end position="74"/>
    </location>
</feature>
<keyword evidence="1" id="KW-0812">Transmembrane</keyword>
<feature type="transmembrane region" description="Helical" evidence="1">
    <location>
        <begin position="86"/>
        <end position="107"/>
    </location>
</feature>
<proteinExistence type="predicted"/>
<evidence type="ECO:0000313" key="2">
    <source>
        <dbReference type="Proteomes" id="UP000887575"/>
    </source>
</evidence>
<protein>
    <submittedName>
        <fullName evidence="3">NADH dehydrogenase subunit 6</fullName>
    </submittedName>
</protein>
<feature type="transmembrane region" description="Helical" evidence="1">
    <location>
        <begin position="113"/>
        <end position="141"/>
    </location>
</feature>
<dbReference type="WBParaSite" id="MBELARI_LOCUS6688">
    <property type="protein sequence ID" value="MBELARI_LOCUS6688"/>
    <property type="gene ID" value="MBELARI_LOCUS6688"/>
</dbReference>
<reference evidence="3" key="1">
    <citation type="submission" date="2024-02" db="UniProtKB">
        <authorList>
            <consortium name="WormBaseParasite"/>
        </authorList>
    </citation>
    <scope>IDENTIFICATION</scope>
</reference>
<sequence length="235" mass="27491">MSTPPTFQGIRFRPRGKGFGLVWLWRPQRKAPSPVLEQNYRCCCNLFPATLGFKALTIFLALLMLISWPSYIYMFFTTNLITIQQWIFLIFMSGFVALGMIAIQTMAPYFIQLYLMILAFSTGLVVVTTNFLLLLNLFAYFGDSYEARFQIKRIMGLNGYQITDHVMGYMLLGLFFFIFLYLIIAIWQLKLVYSFHLFVCDRQLEMEENGRKRTEIRGIEESEVPLNRHPTPYVV</sequence>